<dbReference type="InterPro" id="IPR036440">
    <property type="entry name" value="Peptidase_C15-like_sf"/>
</dbReference>
<reference evidence="5 6" key="2">
    <citation type="submission" date="2018-03" db="EMBL/GenBank/DDBJ databases">
        <title>The ancient ancestry and fast evolution of plastids.</title>
        <authorList>
            <person name="Moore K.R."/>
            <person name="Magnabosco C."/>
            <person name="Momper L."/>
            <person name="Gold D.A."/>
            <person name="Bosak T."/>
            <person name="Fournier G.P."/>
        </authorList>
    </citation>
    <scope>NUCLEOTIDE SEQUENCE [LARGE SCALE GENOMIC DNA]</scope>
    <source>
        <strain evidence="5 6">ULC18</strain>
    </source>
</reference>
<dbReference type="RefSeq" id="WP_106258901.1">
    <property type="nucleotide sequence ID" value="NZ_CAWNSW010000163.1"/>
</dbReference>
<keyword evidence="2" id="KW-0645">Protease</keyword>
<dbReference type="OrthoDB" id="9779738at2"/>
<comment type="caution">
    <text evidence="5">The sequence shown here is derived from an EMBL/GenBank/DDBJ whole genome shotgun (WGS) entry which is preliminary data.</text>
</comment>
<evidence type="ECO:0000313" key="5">
    <source>
        <dbReference type="EMBL" id="PSB25477.1"/>
    </source>
</evidence>
<dbReference type="GO" id="GO:0008234">
    <property type="term" value="F:cysteine-type peptidase activity"/>
    <property type="evidence" value="ECO:0007669"/>
    <property type="project" value="UniProtKB-KW"/>
</dbReference>
<dbReference type="SUPFAM" id="SSF53182">
    <property type="entry name" value="Pyrrolidone carboxyl peptidase (pyroglutamate aminopeptidase)"/>
    <property type="match status" value="1"/>
</dbReference>
<dbReference type="Gene3D" id="3.40.630.20">
    <property type="entry name" value="Peptidase C15, pyroglutamyl peptidase I-like"/>
    <property type="match status" value="2"/>
</dbReference>
<keyword evidence="3" id="KW-0378">Hydrolase</keyword>
<dbReference type="Proteomes" id="UP000239576">
    <property type="component" value="Unassembled WGS sequence"/>
</dbReference>
<sequence>MTKRILLTSFDIWEAHHRSNASDDLIAAMSQPQRFAEWREKVTVLRKLPVDFQAAPQQVIAQIDAWQPEIIVCCGMAESRTKLTVESNGKHQSKILQTSIDVDRLVEDLTVTQVSDDAGDFVCNHLYYSVLQYIQTYRLSCQCLFIHVPVLHEVNLEPVLQDFLTILQLLQQI</sequence>
<organism evidence="5 6">
    <name type="scientific">Stenomitos frigidus ULC18</name>
    <dbReference type="NCBI Taxonomy" id="2107698"/>
    <lineage>
        <taxon>Bacteria</taxon>
        <taxon>Bacillati</taxon>
        <taxon>Cyanobacteriota</taxon>
        <taxon>Cyanophyceae</taxon>
        <taxon>Leptolyngbyales</taxon>
        <taxon>Leptolyngbyaceae</taxon>
        <taxon>Stenomitos</taxon>
    </lineage>
</organism>
<evidence type="ECO:0000313" key="6">
    <source>
        <dbReference type="Proteomes" id="UP000239576"/>
    </source>
</evidence>
<protein>
    <submittedName>
        <fullName evidence="5">Peptidase C15</fullName>
    </submittedName>
</protein>
<evidence type="ECO:0000256" key="1">
    <source>
        <dbReference type="ARBA" id="ARBA00006641"/>
    </source>
</evidence>
<gene>
    <name evidence="5" type="ORF">C7B82_22895</name>
</gene>
<dbReference type="Pfam" id="PF01470">
    <property type="entry name" value="Peptidase_C15"/>
    <property type="match status" value="1"/>
</dbReference>
<proteinExistence type="inferred from homology"/>
<keyword evidence="4" id="KW-0788">Thiol protease</keyword>
<name>A0A2T1DY98_9CYAN</name>
<evidence type="ECO:0000256" key="2">
    <source>
        <dbReference type="ARBA" id="ARBA00022670"/>
    </source>
</evidence>
<accession>A0A2T1DY98</accession>
<evidence type="ECO:0000256" key="4">
    <source>
        <dbReference type="ARBA" id="ARBA00022807"/>
    </source>
</evidence>
<dbReference type="PANTHER" id="PTHR23402:SF1">
    <property type="entry name" value="PYROGLUTAMYL-PEPTIDASE I"/>
    <property type="match status" value="1"/>
</dbReference>
<dbReference type="EMBL" id="PVWK01000124">
    <property type="protein sequence ID" value="PSB25477.1"/>
    <property type="molecule type" value="Genomic_DNA"/>
</dbReference>
<dbReference type="AlphaFoldDB" id="A0A2T1DY98"/>
<keyword evidence="6" id="KW-1185">Reference proteome</keyword>
<dbReference type="InterPro" id="IPR016125">
    <property type="entry name" value="Peptidase_C15-like"/>
</dbReference>
<dbReference type="GO" id="GO:0006508">
    <property type="term" value="P:proteolysis"/>
    <property type="evidence" value="ECO:0007669"/>
    <property type="project" value="UniProtKB-KW"/>
</dbReference>
<comment type="similarity">
    <text evidence="1">Belongs to the peptidase C15 family.</text>
</comment>
<evidence type="ECO:0000256" key="3">
    <source>
        <dbReference type="ARBA" id="ARBA00022801"/>
    </source>
</evidence>
<reference evidence="6" key="1">
    <citation type="submission" date="2018-02" db="EMBL/GenBank/DDBJ databases">
        <authorList>
            <person name="Moore K."/>
            <person name="Momper L."/>
        </authorList>
    </citation>
    <scope>NUCLEOTIDE SEQUENCE [LARGE SCALE GENOMIC DNA]</scope>
    <source>
        <strain evidence="6">ULC18</strain>
    </source>
</reference>
<dbReference type="PANTHER" id="PTHR23402">
    <property type="entry name" value="PROTEASE FAMILY C15 PYROGLUTAMYL-PEPTIDASE I-RELATED"/>
    <property type="match status" value="1"/>
</dbReference>